<dbReference type="EC" id="2.3.2.23" evidence="1"/>
<gene>
    <name evidence="10" type="primary">UBE2S</name>
    <name evidence="10" type="ORF">HDU87_001793</name>
</gene>
<proteinExistence type="inferred from homology"/>
<name>A0AAD5XTP2_9FUNG</name>
<organism evidence="10 11">
    <name type="scientific">Geranomyces variabilis</name>
    <dbReference type="NCBI Taxonomy" id="109894"/>
    <lineage>
        <taxon>Eukaryota</taxon>
        <taxon>Fungi</taxon>
        <taxon>Fungi incertae sedis</taxon>
        <taxon>Chytridiomycota</taxon>
        <taxon>Chytridiomycota incertae sedis</taxon>
        <taxon>Chytridiomycetes</taxon>
        <taxon>Spizellomycetales</taxon>
        <taxon>Powellomycetaceae</taxon>
        <taxon>Geranomyces</taxon>
    </lineage>
</organism>
<keyword evidence="3 7" id="KW-0547">Nucleotide-binding</keyword>
<evidence type="ECO:0000259" key="9">
    <source>
        <dbReference type="PROSITE" id="PS50127"/>
    </source>
</evidence>
<dbReference type="GO" id="GO:0005524">
    <property type="term" value="F:ATP binding"/>
    <property type="evidence" value="ECO:0007669"/>
    <property type="project" value="UniProtKB-UniRule"/>
</dbReference>
<feature type="active site" description="Glycyl thioester intermediate" evidence="6">
    <location>
        <position position="94"/>
    </location>
</feature>
<keyword evidence="2" id="KW-0808">Transferase</keyword>
<dbReference type="SUPFAM" id="SSF54495">
    <property type="entry name" value="UBC-like"/>
    <property type="match status" value="1"/>
</dbReference>
<keyword evidence="5 7" id="KW-0067">ATP-binding</keyword>
<dbReference type="PROSITE" id="PS00183">
    <property type="entry name" value="UBC_1"/>
    <property type="match status" value="1"/>
</dbReference>
<dbReference type="InterPro" id="IPR016135">
    <property type="entry name" value="UBQ-conjugating_enzyme/RWD"/>
</dbReference>
<dbReference type="InterPro" id="IPR023313">
    <property type="entry name" value="UBQ-conjugating_AS"/>
</dbReference>
<evidence type="ECO:0000256" key="8">
    <source>
        <dbReference type="SAM" id="MobiDB-lite"/>
    </source>
</evidence>
<dbReference type="Proteomes" id="UP001212152">
    <property type="component" value="Unassembled WGS sequence"/>
</dbReference>
<feature type="region of interest" description="Disordered" evidence="8">
    <location>
        <begin position="226"/>
        <end position="260"/>
    </location>
</feature>
<dbReference type="InterPro" id="IPR000608">
    <property type="entry name" value="UBC"/>
</dbReference>
<dbReference type="PANTHER" id="PTHR24067">
    <property type="entry name" value="UBIQUITIN-CONJUGATING ENZYME E2"/>
    <property type="match status" value="1"/>
</dbReference>
<keyword evidence="4 7" id="KW-0833">Ubl conjugation pathway</keyword>
<protein>
    <recommendedName>
        <fullName evidence="1">E2 ubiquitin-conjugating enzyme</fullName>
        <ecNumber evidence="1">2.3.2.23</ecNumber>
    </recommendedName>
</protein>
<evidence type="ECO:0000313" key="11">
    <source>
        <dbReference type="Proteomes" id="UP001212152"/>
    </source>
</evidence>
<evidence type="ECO:0000256" key="1">
    <source>
        <dbReference type="ARBA" id="ARBA00012486"/>
    </source>
</evidence>
<sequence>MACSENHGPAVIKRLSKELATLASSPSEGIKVVINSDRISDVQAWIQGPEGTPYENGCFRVRLSLGADFPNVPPQGHFLTKIFHPNVSRTGEICVNVLKKEWRKEYGIGHILLTIKCLLIDPNPESALNEEAGRLLLEDYAAYAKHARLMTTLYAINKSISFETTSAAAAAAAATSGKNSSSQENENPPADKMFSKAAAAAAGATGGVGGGGVVGGGVGAAEAAEVLGVSNGPASPKKKRVAEKKVENVKTDKKRTLRRL</sequence>
<accession>A0AAD5XTP2</accession>
<evidence type="ECO:0000256" key="4">
    <source>
        <dbReference type="ARBA" id="ARBA00022786"/>
    </source>
</evidence>
<keyword evidence="11" id="KW-1185">Reference proteome</keyword>
<dbReference type="AlphaFoldDB" id="A0AAD5XTP2"/>
<feature type="domain" description="UBC core" evidence="9">
    <location>
        <begin position="10"/>
        <end position="156"/>
    </location>
</feature>
<dbReference type="PROSITE" id="PS50127">
    <property type="entry name" value="UBC_2"/>
    <property type="match status" value="1"/>
</dbReference>
<evidence type="ECO:0000256" key="2">
    <source>
        <dbReference type="ARBA" id="ARBA00022679"/>
    </source>
</evidence>
<evidence type="ECO:0000256" key="7">
    <source>
        <dbReference type="RuleBase" id="RU362109"/>
    </source>
</evidence>
<dbReference type="Gene3D" id="3.10.110.10">
    <property type="entry name" value="Ubiquitin Conjugating Enzyme"/>
    <property type="match status" value="1"/>
</dbReference>
<dbReference type="EMBL" id="JADGJQ010000015">
    <property type="protein sequence ID" value="KAJ3180680.1"/>
    <property type="molecule type" value="Genomic_DNA"/>
</dbReference>
<dbReference type="GO" id="GO:0061631">
    <property type="term" value="F:ubiquitin conjugating enzyme activity"/>
    <property type="evidence" value="ECO:0007669"/>
    <property type="project" value="UniProtKB-EC"/>
</dbReference>
<evidence type="ECO:0000313" key="10">
    <source>
        <dbReference type="EMBL" id="KAJ3180680.1"/>
    </source>
</evidence>
<dbReference type="Pfam" id="PF00179">
    <property type="entry name" value="UQ_con"/>
    <property type="match status" value="1"/>
</dbReference>
<dbReference type="CDD" id="cd23804">
    <property type="entry name" value="UBCc_UBE2S"/>
    <property type="match status" value="1"/>
</dbReference>
<reference evidence="10" key="1">
    <citation type="submission" date="2020-05" db="EMBL/GenBank/DDBJ databases">
        <title>Phylogenomic resolution of chytrid fungi.</title>
        <authorList>
            <person name="Stajich J.E."/>
            <person name="Amses K."/>
            <person name="Simmons R."/>
            <person name="Seto K."/>
            <person name="Myers J."/>
            <person name="Bonds A."/>
            <person name="Quandt C.A."/>
            <person name="Barry K."/>
            <person name="Liu P."/>
            <person name="Grigoriev I."/>
            <person name="Longcore J.E."/>
            <person name="James T.Y."/>
        </authorList>
    </citation>
    <scope>NUCLEOTIDE SEQUENCE</scope>
    <source>
        <strain evidence="10">JEL0379</strain>
    </source>
</reference>
<evidence type="ECO:0000256" key="6">
    <source>
        <dbReference type="PROSITE-ProRule" id="PRU10133"/>
    </source>
</evidence>
<dbReference type="FunFam" id="3.10.110.10:FF:000031">
    <property type="entry name" value="Ubiquitin-conjugating enzyme E2 22"/>
    <property type="match status" value="1"/>
</dbReference>
<dbReference type="InterPro" id="IPR050113">
    <property type="entry name" value="Ub_conjugating_enzyme"/>
</dbReference>
<comment type="caution">
    <text evidence="10">The sequence shown here is derived from an EMBL/GenBank/DDBJ whole genome shotgun (WGS) entry which is preliminary data.</text>
</comment>
<comment type="similarity">
    <text evidence="7">Belongs to the ubiquitin-conjugating enzyme family.</text>
</comment>
<evidence type="ECO:0000256" key="3">
    <source>
        <dbReference type="ARBA" id="ARBA00022741"/>
    </source>
</evidence>
<dbReference type="SMART" id="SM00212">
    <property type="entry name" value="UBCc"/>
    <property type="match status" value="1"/>
</dbReference>
<evidence type="ECO:0000256" key="5">
    <source>
        <dbReference type="ARBA" id="ARBA00022840"/>
    </source>
</evidence>